<feature type="region of interest" description="Disordered" evidence="1">
    <location>
        <begin position="38"/>
        <end position="68"/>
    </location>
</feature>
<feature type="compositionally biased region" description="Low complexity" evidence="1">
    <location>
        <begin position="54"/>
        <end position="68"/>
    </location>
</feature>
<keyword evidence="3" id="KW-1185">Reference proteome</keyword>
<proteinExistence type="predicted"/>
<sequence length="151" mass="17036">MKSITVENQKASSLVMRLHPCAKSGGYKIVQPVKGWPNGKSKKINRPKKNAIGTENTEPNRNTNRSSTDTMASLILKEFWYAANRDKNAIINGWTTARALVDQFLLMYQPCAEIGPKEPQMRKLLLGFAVRIFLGAKLTKKMLHCNFLEID</sequence>
<feature type="compositionally biased region" description="Basic residues" evidence="1">
    <location>
        <begin position="40"/>
        <end position="49"/>
    </location>
</feature>
<evidence type="ECO:0000313" key="3">
    <source>
        <dbReference type="Proteomes" id="UP001620626"/>
    </source>
</evidence>
<protein>
    <submittedName>
        <fullName evidence="2">Uncharacterized protein</fullName>
    </submittedName>
</protein>
<dbReference type="Proteomes" id="UP001620626">
    <property type="component" value="Unassembled WGS sequence"/>
</dbReference>
<dbReference type="AlphaFoldDB" id="A0ABD2KSZ6"/>
<name>A0ABD2KSZ6_9BILA</name>
<dbReference type="EMBL" id="JBICBT010000664">
    <property type="protein sequence ID" value="KAL3106067.1"/>
    <property type="molecule type" value="Genomic_DNA"/>
</dbReference>
<reference evidence="2 3" key="1">
    <citation type="submission" date="2024-10" db="EMBL/GenBank/DDBJ databases">
        <authorList>
            <person name="Kim D."/>
        </authorList>
    </citation>
    <scope>NUCLEOTIDE SEQUENCE [LARGE SCALE GENOMIC DNA]</scope>
    <source>
        <strain evidence="2">BH-2024</strain>
    </source>
</reference>
<comment type="caution">
    <text evidence="2">The sequence shown here is derived from an EMBL/GenBank/DDBJ whole genome shotgun (WGS) entry which is preliminary data.</text>
</comment>
<evidence type="ECO:0000313" key="2">
    <source>
        <dbReference type="EMBL" id="KAL3106067.1"/>
    </source>
</evidence>
<gene>
    <name evidence="2" type="ORF">niasHT_027166</name>
</gene>
<accession>A0ABD2KSZ6</accession>
<organism evidence="2 3">
    <name type="scientific">Heterodera trifolii</name>
    <dbReference type="NCBI Taxonomy" id="157864"/>
    <lineage>
        <taxon>Eukaryota</taxon>
        <taxon>Metazoa</taxon>
        <taxon>Ecdysozoa</taxon>
        <taxon>Nematoda</taxon>
        <taxon>Chromadorea</taxon>
        <taxon>Rhabditida</taxon>
        <taxon>Tylenchina</taxon>
        <taxon>Tylenchomorpha</taxon>
        <taxon>Tylenchoidea</taxon>
        <taxon>Heteroderidae</taxon>
        <taxon>Heteroderinae</taxon>
        <taxon>Heterodera</taxon>
    </lineage>
</organism>
<evidence type="ECO:0000256" key="1">
    <source>
        <dbReference type="SAM" id="MobiDB-lite"/>
    </source>
</evidence>